<evidence type="ECO:0000259" key="6">
    <source>
        <dbReference type="PROSITE" id="PS50913"/>
    </source>
</evidence>
<feature type="region of interest" description="Disordered" evidence="5">
    <location>
        <begin position="1410"/>
        <end position="1459"/>
    </location>
</feature>
<evidence type="ECO:0000313" key="7">
    <source>
        <dbReference type="EMBL" id="CAK1594890.1"/>
    </source>
</evidence>
<gene>
    <name evidence="7" type="ORF">PARMNEM_LOCUS14457</name>
</gene>
<dbReference type="GO" id="GO:0005794">
    <property type="term" value="C:Golgi apparatus"/>
    <property type="evidence" value="ECO:0007669"/>
    <property type="project" value="UniProtKB-SubCell"/>
</dbReference>
<dbReference type="PROSITE" id="PS50913">
    <property type="entry name" value="GRIP"/>
    <property type="match status" value="1"/>
</dbReference>
<organism evidence="7 8">
    <name type="scientific">Parnassius mnemosyne</name>
    <name type="common">clouded apollo</name>
    <dbReference type="NCBI Taxonomy" id="213953"/>
    <lineage>
        <taxon>Eukaryota</taxon>
        <taxon>Metazoa</taxon>
        <taxon>Ecdysozoa</taxon>
        <taxon>Arthropoda</taxon>
        <taxon>Hexapoda</taxon>
        <taxon>Insecta</taxon>
        <taxon>Pterygota</taxon>
        <taxon>Neoptera</taxon>
        <taxon>Endopterygota</taxon>
        <taxon>Lepidoptera</taxon>
        <taxon>Glossata</taxon>
        <taxon>Ditrysia</taxon>
        <taxon>Papilionoidea</taxon>
        <taxon>Papilionidae</taxon>
        <taxon>Parnassiinae</taxon>
        <taxon>Parnassini</taxon>
        <taxon>Parnassius</taxon>
        <taxon>Driopa</taxon>
    </lineage>
</organism>
<keyword evidence="8" id="KW-1185">Reference proteome</keyword>
<dbReference type="Proteomes" id="UP001314205">
    <property type="component" value="Unassembled WGS sequence"/>
</dbReference>
<dbReference type="PANTHER" id="PTHR18921:SF2">
    <property type="entry name" value="THYROID RECEPTOR-INTERACTING PROTEIN 11"/>
    <property type="match status" value="1"/>
</dbReference>
<dbReference type="InterPro" id="IPR000237">
    <property type="entry name" value="GRIP_dom"/>
</dbReference>
<accession>A0AAV1LHE6</accession>
<sequence>MSWLNLNQSFSSLKGQITNFASEVLSENTEQDVDEEASRTSASLKELQDQCLSQQLEITTLKKLNEELQSTLQSERLSKKNGLREDESSWYWDPPAQSSKIIDHDIENQYKIQIQALQKELSSLKDRDEGDNESNSEIFRLKEENKNLINSLEDLDSQHRLAMEKLLALKTELQKNFEVLKMEHEDLKNSNDEYANEIKNLLLRIGERDKEIANLKSTSLDYDTLQHKYQNLERVHSLLRENAEKFQEENQDLHEEVFKLQEQVTKLEHDLELAVKQSESTNMVPREKYEEILKECEALKHRRSLNQIHLDEINIDDNAKGVIEALKRDISDLKHKLAQQENDNNRDISDNKVIKAEKIMQFYNRYINFELPIDYVGEIPSSNDNIVLYKLEGVFKTVNSFKKDIDNMEQKLSEKNLNISHLQTQIDDLTTENDFLTTDIQQYERELDEMKKNNDFLISEITALKNTSKLQPIIETHEDNYAKLETELADCNRINKTFELEIKKIERELAEVRIEKSKLQESLADLKQKYTSMLNELEICKTQTKNYVELESNTYIENNDKLKKAIDELDDLKKRFNAANAKNEQFAIDIHIAENDKVLLTKEVDDLKNTLELKYTECKELQSTKNVLESKIKELEKKLEESEKHKEVVENNKDILAQSAIFVNSESKADGDKNPEGSLISERLKNALLENTTLKNKIDELNSDLNQLKLYITELSTENTTLKNKTTTEKQNIELLQRSIDDYKEKAAQLDIVNRDFMALKEENKKLLEIRVNLESELFSTDKKIFALEEEFNKLVSDLNEKDSLIDSLNSTISENNLTLQNLNENVNNLQTGLSIKNQELELLNKRYEEVSEKLNRTSEILNRSHEELSLLHTEKEELDKQLIALNDEVNNKNTAIAMLTDRLDKLEKTSHEYKSLAENKNKEIKELNQSFVELTDKMKTTDSTHQNDEYAKLIEEISALGQVSNDLNNQLEIKHREVSELEHKMKQFENAYMEYQNIIEQTQSEKANLINLINLKHNESLQYHNEIQRLNHVILEQTNEYKRIIEEKELLLQNSTNNCSSCDSLRVIIKEKDEIIEALNQNVSEYEKLKTDLTNAGEAIKNLTKRCEDLDKSLTIQLETVKKLTTENAQLSEQEQNSTRELERLRHHLMEMEENYTQELMTSEQKLNECQIRLHQVEEKAKQTSTVYTSNSIRANQEVETLRNQIKLLEKQREEVQARLSEAEDARSRSEAALTNLQIVLEQFQLEKERDIANATEKIRNKMEEAKNQNQRLQEEIARLNSKLEESLAGLQAASRLGDQVETKTAQINDLKEQVRTLQTSVAAAEERYYNAVSNQQDKVDKNLVKNLVMNYVVSAAQSSMNKTQVLRVLSTVLDFNQQECEKLGLVRSSNITDSLAAEFVKFLQNESKPRAPLPNMMGLGQSRSTTPTSRRNSTMGPNPMFDPGHKRNPSTGSNNLLFQNLDNVETSSQHSTESEPRVVTLSHMETGVNQTRNNEGAILKHVLKDM</sequence>
<evidence type="ECO:0000256" key="4">
    <source>
        <dbReference type="SAM" id="Coils"/>
    </source>
</evidence>
<keyword evidence="3 4" id="KW-0175">Coiled coil</keyword>
<keyword evidence="2" id="KW-0333">Golgi apparatus</keyword>
<evidence type="ECO:0000256" key="2">
    <source>
        <dbReference type="ARBA" id="ARBA00023034"/>
    </source>
</evidence>
<evidence type="ECO:0000256" key="3">
    <source>
        <dbReference type="ARBA" id="ARBA00023054"/>
    </source>
</evidence>
<evidence type="ECO:0000256" key="1">
    <source>
        <dbReference type="ARBA" id="ARBA00004555"/>
    </source>
</evidence>
<name>A0AAV1LHE6_9NEOP</name>
<feature type="coiled-coil region" evidence="4">
    <location>
        <begin position="107"/>
        <end position="277"/>
    </location>
</feature>
<evidence type="ECO:0000256" key="5">
    <source>
        <dbReference type="SAM" id="MobiDB-lite"/>
    </source>
</evidence>
<feature type="coiled-coil region" evidence="4">
    <location>
        <begin position="30"/>
        <end position="64"/>
    </location>
</feature>
<protein>
    <recommendedName>
        <fullName evidence="6">GRIP domain-containing protein</fullName>
    </recommendedName>
</protein>
<comment type="caution">
    <text evidence="7">The sequence shown here is derived from an EMBL/GenBank/DDBJ whole genome shotgun (WGS) entry which is preliminary data.</text>
</comment>
<feature type="domain" description="GRIP" evidence="6">
    <location>
        <begin position="1336"/>
        <end position="1388"/>
    </location>
</feature>
<feature type="compositionally biased region" description="Low complexity" evidence="5">
    <location>
        <begin position="1424"/>
        <end position="1436"/>
    </location>
</feature>
<dbReference type="GO" id="GO:0031267">
    <property type="term" value="F:small GTPase binding"/>
    <property type="evidence" value="ECO:0007669"/>
    <property type="project" value="TreeGrafter"/>
</dbReference>
<evidence type="ECO:0000313" key="8">
    <source>
        <dbReference type="Proteomes" id="UP001314205"/>
    </source>
</evidence>
<comment type="subcellular location">
    <subcellularLocation>
        <location evidence="1">Golgi apparatus</location>
    </subcellularLocation>
</comment>
<dbReference type="Gene3D" id="1.10.287.1490">
    <property type="match status" value="2"/>
</dbReference>
<dbReference type="GO" id="GO:0006888">
    <property type="term" value="P:endoplasmic reticulum to Golgi vesicle-mediated transport"/>
    <property type="evidence" value="ECO:0007669"/>
    <property type="project" value="TreeGrafter"/>
</dbReference>
<dbReference type="GO" id="GO:0007030">
    <property type="term" value="P:Golgi organization"/>
    <property type="evidence" value="ECO:0007669"/>
    <property type="project" value="TreeGrafter"/>
</dbReference>
<reference evidence="7 8" key="1">
    <citation type="submission" date="2023-11" db="EMBL/GenBank/DDBJ databases">
        <authorList>
            <person name="Hedman E."/>
            <person name="Englund M."/>
            <person name="Stromberg M."/>
            <person name="Nyberg Akerstrom W."/>
            <person name="Nylinder S."/>
            <person name="Jareborg N."/>
            <person name="Kallberg Y."/>
            <person name="Kronander E."/>
        </authorList>
    </citation>
    <scope>NUCLEOTIDE SEQUENCE [LARGE SCALE GENOMIC DNA]</scope>
</reference>
<feature type="coiled-coil region" evidence="4">
    <location>
        <begin position="684"/>
        <end position="777"/>
    </location>
</feature>
<dbReference type="PANTHER" id="PTHR18921">
    <property type="entry name" value="MYOSIN HEAVY CHAIN - RELATED"/>
    <property type="match status" value="1"/>
</dbReference>
<feature type="coiled-coil region" evidence="4">
    <location>
        <begin position="806"/>
        <end position="938"/>
    </location>
</feature>
<proteinExistence type="predicted"/>
<dbReference type="EMBL" id="CAVLGL010000091">
    <property type="protein sequence ID" value="CAK1594890.1"/>
    <property type="molecule type" value="Genomic_DNA"/>
</dbReference>
<feature type="coiled-coil region" evidence="4">
    <location>
        <begin position="965"/>
        <end position="1329"/>
    </location>
</feature>
<feature type="coiled-coil region" evidence="4">
    <location>
        <begin position="398"/>
        <end position="652"/>
    </location>
</feature>